<proteinExistence type="predicted"/>
<evidence type="ECO:0000313" key="8">
    <source>
        <dbReference type="Proteomes" id="UP000051048"/>
    </source>
</evidence>
<dbReference type="InterPro" id="IPR000792">
    <property type="entry name" value="Tscrpt_reg_LuxR_C"/>
</dbReference>
<dbReference type="CDD" id="cd06170">
    <property type="entry name" value="LuxR_C_like"/>
    <property type="match status" value="1"/>
</dbReference>
<dbReference type="GO" id="GO:0006355">
    <property type="term" value="P:regulation of DNA-templated transcription"/>
    <property type="evidence" value="ECO:0007669"/>
    <property type="project" value="InterPro"/>
</dbReference>
<dbReference type="PATRIC" id="fig|1423740.3.peg.2166"/>
<dbReference type="PRINTS" id="PR00038">
    <property type="entry name" value="HTHLUXR"/>
</dbReference>
<dbReference type="EMBL" id="AZFH01000202">
    <property type="protein sequence ID" value="KRL76285.1"/>
    <property type="molecule type" value="Genomic_DNA"/>
</dbReference>
<dbReference type="Gene3D" id="3.40.50.2300">
    <property type="match status" value="1"/>
</dbReference>
<reference evidence="7 8" key="1">
    <citation type="journal article" date="2015" name="Genome Announc.">
        <title>Expanding the biotechnology potential of lactobacilli through comparative genomics of 213 strains and associated genera.</title>
        <authorList>
            <person name="Sun Z."/>
            <person name="Harris H.M."/>
            <person name="McCann A."/>
            <person name="Guo C."/>
            <person name="Argimon S."/>
            <person name="Zhang W."/>
            <person name="Yang X."/>
            <person name="Jeffery I.B."/>
            <person name="Cooney J.C."/>
            <person name="Kagawa T.F."/>
            <person name="Liu W."/>
            <person name="Song Y."/>
            <person name="Salvetti E."/>
            <person name="Wrobel A."/>
            <person name="Rasinkangas P."/>
            <person name="Parkhill J."/>
            <person name="Rea M.C."/>
            <person name="O'Sullivan O."/>
            <person name="Ritari J."/>
            <person name="Douillard F.P."/>
            <person name="Paul Ross R."/>
            <person name="Yang R."/>
            <person name="Briner A.E."/>
            <person name="Felis G.E."/>
            <person name="de Vos W.M."/>
            <person name="Barrangou R."/>
            <person name="Klaenhammer T.R."/>
            <person name="Caufield P.W."/>
            <person name="Cui Y."/>
            <person name="Zhang H."/>
            <person name="O'Toole P.W."/>
        </authorList>
    </citation>
    <scope>NUCLEOTIDE SEQUENCE [LARGE SCALE GENOMIC DNA]</scope>
    <source>
        <strain evidence="7 8">DSM 15833</strain>
    </source>
</reference>
<dbReference type="InterPro" id="IPR051015">
    <property type="entry name" value="EvgA-like"/>
</dbReference>
<evidence type="ECO:0008006" key="9">
    <source>
        <dbReference type="Google" id="ProtNLM"/>
    </source>
</evidence>
<dbReference type="PROSITE" id="PS50043">
    <property type="entry name" value="HTH_LUXR_2"/>
    <property type="match status" value="1"/>
</dbReference>
<evidence type="ECO:0000256" key="1">
    <source>
        <dbReference type="ARBA" id="ARBA00023015"/>
    </source>
</evidence>
<evidence type="ECO:0000256" key="3">
    <source>
        <dbReference type="ARBA" id="ARBA00023163"/>
    </source>
</evidence>
<evidence type="ECO:0000313" key="7">
    <source>
        <dbReference type="EMBL" id="KRL76285.1"/>
    </source>
</evidence>
<protein>
    <recommendedName>
        <fullName evidence="9">Response regulator</fullName>
    </recommendedName>
</protein>
<dbReference type="SMART" id="SM00448">
    <property type="entry name" value="REC"/>
    <property type="match status" value="1"/>
</dbReference>
<dbReference type="SUPFAM" id="SSF46894">
    <property type="entry name" value="C-terminal effector domain of the bipartite response regulators"/>
    <property type="match status" value="1"/>
</dbReference>
<gene>
    <name evidence="7" type="ORF">FC36_GL002000</name>
</gene>
<keyword evidence="1" id="KW-0805">Transcription regulation</keyword>
<keyword evidence="2" id="KW-0238">DNA-binding</keyword>
<dbReference type="SUPFAM" id="SSF52172">
    <property type="entry name" value="CheY-like"/>
    <property type="match status" value="1"/>
</dbReference>
<name>A0A0R1T3U3_9LACO</name>
<evidence type="ECO:0000259" key="6">
    <source>
        <dbReference type="PROSITE" id="PS50110"/>
    </source>
</evidence>
<keyword evidence="3" id="KW-0804">Transcription</keyword>
<dbReference type="InterPro" id="IPR001789">
    <property type="entry name" value="Sig_transdc_resp-reg_receiver"/>
</dbReference>
<dbReference type="PROSITE" id="PS50110">
    <property type="entry name" value="RESPONSE_REGULATORY"/>
    <property type="match status" value="1"/>
</dbReference>
<dbReference type="GO" id="GO:0003677">
    <property type="term" value="F:DNA binding"/>
    <property type="evidence" value="ECO:0007669"/>
    <property type="project" value="UniProtKB-KW"/>
</dbReference>
<dbReference type="InterPro" id="IPR016032">
    <property type="entry name" value="Sig_transdc_resp-reg_C-effctor"/>
</dbReference>
<dbReference type="PROSITE" id="PS00622">
    <property type="entry name" value="HTH_LUXR_1"/>
    <property type="match status" value="1"/>
</dbReference>
<evidence type="ECO:0000256" key="4">
    <source>
        <dbReference type="PROSITE-ProRule" id="PRU00169"/>
    </source>
</evidence>
<evidence type="ECO:0000259" key="5">
    <source>
        <dbReference type="PROSITE" id="PS50043"/>
    </source>
</evidence>
<accession>A0A0R1T3U3</accession>
<comment type="caution">
    <text evidence="7">The sequence shown here is derived from an EMBL/GenBank/DDBJ whole genome shotgun (WGS) entry which is preliminary data.</text>
</comment>
<dbReference type="STRING" id="1423740.FC36_GL002000"/>
<dbReference type="InterPro" id="IPR011006">
    <property type="entry name" value="CheY-like_superfamily"/>
</dbReference>
<organism evidence="7 8">
    <name type="scientific">Ligilactobacillus equi DSM 15833 = JCM 10991</name>
    <dbReference type="NCBI Taxonomy" id="1423740"/>
    <lineage>
        <taxon>Bacteria</taxon>
        <taxon>Bacillati</taxon>
        <taxon>Bacillota</taxon>
        <taxon>Bacilli</taxon>
        <taxon>Lactobacillales</taxon>
        <taxon>Lactobacillaceae</taxon>
        <taxon>Ligilactobacillus</taxon>
    </lineage>
</organism>
<dbReference type="Proteomes" id="UP000051048">
    <property type="component" value="Unassembled WGS sequence"/>
</dbReference>
<keyword evidence="4" id="KW-0597">Phosphoprotein</keyword>
<sequence length="179" mass="20441">MEDEVNKVFQAENGIQSIELLSKYQIDVAILDIEMPLKSGIEVLEWSKQHKPQTKVIIVTTFKREGYLKRSLQADVDAYVLKDRSIDDLMLTINLVLQGKKQYSPELMDMFTQKVNPLSEKEQVIIDFIAQGLTNKEIATKLFLSDGTIRNNITSIFNKLGVPNRTRAVKVARDNGWLN</sequence>
<dbReference type="Pfam" id="PF00196">
    <property type="entry name" value="GerE"/>
    <property type="match status" value="1"/>
</dbReference>
<feature type="domain" description="HTH luxR-type" evidence="5">
    <location>
        <begin position="111"/>
        <end position="176"/>
    </location>
</feature>
<dbReference type="PANTHER" id="PTHR45566:SF2">
    <property type="entry name" value="NARL SUBFAMILY"/>
    <property type="match status" value="1"/>
</dbReference>
<dbReference type="GO" id="GO:0000160">
    <property type="term" value="P:phosphorelay signal transduction system"/>
    <property type="evidence" value="ECO:0007669"/>
    <property type="project" value="InterPro"/>
</dbReference>
<dbReference type="PANTHER" id="PTHR45566">
    <property type="entry name" value="HTH-TYPE TRANSCRIPTIONAL REGULATOR YHJB-RELATED"/>
    <property type="match status" value="1"/>
</dbReference>
<feature type="domain" description="Response regulatory" evidence="6">
    <location>
        <begin position="1"/>
        <end position="97"/>
    </location>
</feature>
<dbReference type="Pfam" id="PF00072">
    <property type="entry name" value="Response_reg"/>
    <property type="match status" value="1"/>
</dbReference>
<dbReference type="SMART" id="SM00421">
    <property type="entry name" value="HTH_LUXR"/>
    <property type="match status" value="1"/>
</dbReference>
<evidence type="ECO:0000256" key="2">
    <source>
        <dbReference type="ARBA" id="ARBA00023125"/>
    </source>
</evidence>
<feature type="modified residue" description="4-aspartylphosphate" evidence="4">
    <location>
        <position position="32"/>
    </location>
</feature>
<dbReference type="AlphaFoldDB" id="A0A0R1T3U3"/>